<dbReference type="Pfam" id="PF01728">
    <property type="entry name" value="FtsJ"/>
    <property type="match status" value="1"/>
</dbReference>
<dbReference type="GO" id="GO:0055036">
    <property type="term" value="C:virion membrane"/>
    <property type="evidence" value="ECO:0007669"/>
    <property type="project" value="UniProtKB-SubCell"/>
</dbReference>
<keyword evidence="17" id="KW-0378">Hydrolase</keyword>
<dbReference type="GO" id="GO:0052170">
    <property type="term" value="P:symbiont-mediated suppression of host innate immune response"/>
    <property type="evidence" value="ECO:0007669"/>
    <property type="project" value="UniProtKB-KW"/>
</dbReference>
<evidence type="ECO:0000256" key="1">
    <source>
        <dbReference type="ARBA" id="ARBA00004147"/>
    </source>
</evidence>
<evidence type="ECO:0000256" key="20">
    <source>
        <dbReference type="ARBA" id="ARBA00022840"/>
    </source>
</evidence>
<dbReference type="PROSITE" id="PS51192">
    <property type="entry name" value="HELICASE_ATP_BIND_1"/>
    <property type="match status" value="1"/>
</dbReference>
<keyword evidence="7" id="KW-0167">Capsid protein</keyword>
<evidence type="ECO:0000256" key="24">
    <source>
        <dbReference type="ARBA" id="ARBA00022953"/>
    </source>
</evidence>
<dbReference type="SUPFAM" id="SSF56672">
    <property type="entry name" value="DNA/RNA polymerases"/>
    <property type="match status" value="1"/>
</dbReference>
<dbReference type="Pfam" id="PF20483">
    <property type="entry name" value="Flavi_NS5_thumb"/>
    <property type="match status" value="1"/>
</dbReference>
<evidence type="ECO:0000256" key="25">
    <source>
        <dbReference type="ARBA" id="ARBA00022989"/>
    </source>
</evidence>
<evidence type="ECO:0000256" key="4">
    <source>
        <dbReference type="ARBA" id="ARBA00004385"/>
    </source>
</evidence>
<dbReference type="Pfam" id="PF00972">
    <property type="entry name" value="Flavi_NS5"/>
    <property type="match status" value="1"/>
</dbReference>
<organism evidence="37">
    <name type="scientific">Cyclopterus lumpus virus</name>
    <dbReference type="NCBI Taxonomy" id="2055848"/>
    <lineage>
        <taxon>Viruses</taxon>
        <taxon>Riboviria</taxon>
        <taxon>Orthornavirae</taxon>
        <taxon>Kitrinoviricota</taxon>
        <taxon>Flasuviricetes</taxon>
        <taxon>Amarillovirales</taxon>
        <taxon>Flaviviridae</taxon>
        <taxon>Orthoflavivirus</taxon>
    </lineage>
</organism>
<feature type="transmembrane region" description="Helical" evidence="34">
    <location>
        <begin position="2346"/>
        <end position="2365"/>
    </location>
</feature>
<dbReference type="SUPFAM" id="SSF53335">
    <property type="entry name" value="S-adenosyl-L-methionine-dependent methyltransferases"/>
    <property type="match status" value="1"/>
</dbReference>
<evidence type="ECO:0000256" key="33">
    <source>
        <dbReference type="ARBA" id="ARBA00047984"/>
    </source>
</evidence>
<keyword evidence="18" id="KW-1161">Viral attachment to host cell</keyword>
<evidence type="ECO:0000256" key="17">
    <source>
        <dbReference type="ARBA" id="ARBA00022801"/>
    </source>
</evidence>
<dbReference type="GO" id="GO:0005524">
    <property type="term" value="F:ATP binding"/>
    <property type="evidence" value="ECO:0007669"/>
    <property type="project" value="UniProtKB-KW"/>
</dbReference>
<keyword evidence="23" id="KW-0694">RNA-binding</keyword>
<evidence type="ECO:0000256" key="28">
    <source>
        <dbReference type="ARBA" id="ARBA00023180"/>
    </source>
</evidence>
<evidence type="ECO:0000256" key="16">
    <source>
        <dbReference type="ARBA" id="ARBA00022741"/>
    </source>
</evidence>
<name>A0A2H4QUF3_9FLAV</name>
<evidence type="ECO:0000256" key="10">
    <source>
        <dbReference type="ARBA" id="ARBA00022632"/>
    </source>
</evidence>
<keyword evidence="31" id="KW-1160">Virus entry into host cell</keyword>
<evidence type="ECO:0000256" key="26">
    <source>
        <dbReference type="ARBA" id="ARBA00023042"/>
    </source>
</evidence>
<dbReference type="SUPFAM" id="SSF50494">
    <property type="entry name" value="Trypsin-like serine proteases"/>
    <property type="match status" value="1"/>
</dbReference>
<dbReference type="InterPro" id="IPR036253">
    <property type="entry name" value="Glycoprot_cen/dimer_sf"/>
</dbReference>
<evidence type="ECO:0000256" key="5">
    <source>
        <dbReference type="ARBA" id="ARBA00020107"/>
    </source>
</evidence>
<evidence type="ECO:0000256" key="21">
    <source>
        <dbReference type="ARBA" id="ARBA00022844"/>
    </source>
</evidence>
<dbReference type="InterPro" id="IPR027417">
    <property type="entry name" value="P-loop_NTPase"/>
</dbReference>
<dbReference type="GO" id="GO:0044167">
    <property type="term" value="C:host cell endoplasmic reticulum membrane"/>
    <property type="evidence" value="ECO:0007669"/>
    <property type="project" value="UniProtKB-SubCell"/>
</dbReference>
<keyword evidence="11" id="KW-0507">mRNA processing</keyword>
<dbReference type="Pfam" id="PF07652">
    <property type="entry name" value="Flavi_DEAD"/>
    <property type="match status" value="1"/>
</dbReference>
<dbReference type="InterPro" id="IPR013755">
    <property type="entry name" value="Flav_gly_cen_dom_subdom1"/>
</dbReference>
<feature type="domain" description="Helicase ATP-binding" evidence="36">
    <location>
        <begin position="1734"/>
        <end position="1927"/>
    </location>
</feature>
<feature type="transmembrane region" description="Helical" evidence="34">
    <location>
        <begin position="2285"/>
        <end position="2306"/>
    </location>
</feature>
<evidence type="ECO:0000259" key="35">
    <source>
        <dbReference type="PROSITE" id="PS50507"/>
    </source>
</evidence>
<evidence type="ECO:0000256" key="13">
    <source>
        <dbReference type="ARBA" id="ARBA00022692"/>
    </source>
</evidence>
<dbReference type="GO" id="GO:0003723">
    <property type="term" value="F:RNA binding"/>
    <property type="evidence" value="ECO:0007669"/>
    <property type="project" value="UniProtKB-KW"/>
</dbReference>
<reference evidence="37" key="1">
    <citation type="journal article" date="2017" name="Arch. Virol.">
        <title>New virus of the family Flaviviridae detected in lumpfish (Cyclopterus lumpus).</title>
        <authorList>
            <person name="Skoge R.H."/>
            <person name="Brattespe J."/>
            <person name="Okland A.L."/>
            <person name="Plarre H."/>
            <person name="Nylund A."/>
        </authorList>
    </citation>
    <scope>NUCLEOTIDE SEQUENCE</scope>
    <source>
        <strain evidence="37">R170217-6L</strain>
    </source>
</reference>
<dbReference type="InterPro" id="IPR011492">
    <property type="entry name" value="Flavi_DEAD"/>
</dbReference>
<evidence type="ECO:0000256" key="14">
    <source>
        <dbReference type="ARBA" id="ARBA00022695"/>
    </source>
</evidence>
<feature type="transmembrane region" description="Helical" evidence="34">
    <location>
        <begin position="2255"/>
        <end position="2273"/>
    </location>
</feature>
<dbReference type="InterPro" id="IPR029063">
    <property type="entry name" value="SAM-dependent_MTases_sf"/>
</dbReference>
<keyword evidence="27 34" id="KW-0472">Membrane</keyword>
<proteinExistence type="predicted"/>
<keyword evidence="15" id="KW-0479">Metal-binding</keyword>
<dbReference type="Gene3D" id="2.40.10.120">
    <property type="match status" value="1"/>
</dbReference>
<evidence type="ECO:0000256" key="19">
    <source>
        <dbReference type="ARBA" id="ARBA00022806"/>
    </source>
</evidence>
<keyword evidence="19" id="KW-0347">Helicase</keyword>
<dbReference type="GO" id="GO:0019062">
    <property type="term" value="P:virion attachment to host cell"/>
    <property type="evidence" value="ECO:0007669"/>
    <property type="project" value="UniProtKB-KW"/>
</dbReference>
<dbReference type="Gene3D" id="3.30.387.10">
    <property type="entry name" value="Viral Envelope Glycoprotein, domain 3"/>
    <property type="match status" value="1"/>
</dbReference>
<dbReference type="Gene3D" id="3.40.50.150">
    <property type="entry name" value="Vaccinia Virus protein VP39"/>
    <property type="match status" value="1"/>
</dbReference>
<dbReference type="EMBL" id="MF776369">
    <property type="protein sequence ID" value="ATY35190.1"/>
    <property type="molecule type" value="Genomic_RNA"/>
</dbReference>
<dbReference type="Gene3D" id="3.40.50.300">
    <property type="entry name" value="P-loop containing nucleotide triphosphate hydrolases"/>
    <property type="match status" value="2"/>
</dbReference>
<dbReference type="GO" id="GO:0017111">
    <property type="term" value="F:ribonucleoside triphosphate phosphatase activity"/>
    <property type="evidence" value="ECO:0007669"/>
    <property type="project" value="UniProtKB-EC"/>
</dbReference>
<dbReference type="InterPro" id="IPR000208">
    <property type="entry name" value="Flavi_RdRp_fingers/palm"/>
</dbReference>
<dbReference type="InterPro" id="IPR026490">
    <property type="entry name" value="mRNA_cap_0/1_MeTrfase"/>
</dbReference>
<dbReference type="GO" id="GO:0019028">
    <property type="term" value="C:viral capsid"/>
    <property type="evidence" value="ECO:0007669"/>
    <property type="project" value="UniProtKB-KW"/>
</dbReference>
<evidence type="ECO:0000256" key="6">
    <source>
        <dbReference type="ARBA" id="ARBA00022484"/>
    </source>
</evidence>
<keyword evidence="30" id="KW-0899">Viral immunoevasion</keyword>
<feature type="domain" description="RdRp catalytic" evidence="35">
    <location>
        <begin position="3132"/>
        <end position="3269"/>
    </location>
</feature>
<evidence type="ECO:0000256" key="31">
    <source>
        <dbReference type="ARBA" id="ARBA00023296"/>
    </source>
</evidence>
<feature type="transmembrane region" description="Helical" evidence="34">
    <location>
        <begin position="1428"/>
        <end position="1444"/>
    </location>
</feature>
<feature type="transmembrane region" description="Helical" evidence="34">
    <location>
        <begin position="2312"/>
        <end position="2334"/>
    </location>
</feature>
<dbReference type="InterPro" id="IPR002877">
    <property type="entry name" value="RNA_MeTrfase_FtsJ_dom"/>
</dbReference>
<evidence type="ECO:0000256" key="27">
    <source>
        <dbReference type="ARBA" id="ARBA00023136"/>
    </source>
</evidence>
<evidence type="ECO:0000256" key="30">
    <source>
        <dbReference type="ARBA" id="ARBA00023280"/>
    </source>
</evidence>
<evidence type="ECO:0000256" key="34">
    <source>
        <dbReference type="SAM" id="Phobius"/>
    </source>
</evidence>
<evidence type="ECO:0000256" key="15">
    <source>
        <dbReference type="ARBA" id="ARBA00022723"/>
    </source>
</evidence>
<dbReference type="GO" id="GO:0046872">
    <property type="term" value="F:metal ion binding"/>
    <property type="evidence" value="ECO:0007669"/>
    <property type="project" value="UniProtKB-KW"/>
</dbReference>
<keyword evidence="16" id="KW-0547">Nucleotide-binding</keyword>
<dbReference type="InterPro" id="IPR014001">
    <property type="entry name" value="Helicase_ATP-bd"/>
</dbReference>
<keyword evidence="13 34" id="KW-0812">Transmembrane</keyword>
<evidence type="ECO:0000256" key="29">
    <source>
        <dbReference type="ARBA" id="ARBA00023184"/>
    </source>
</evidence>
<dbReference type="InterPro" id="IPR013756">
    <property type="entry name" value="GlyE_cen_dom_subdom2"/>
</dbReference>
<dbReference type="InterPro" id="IPR046811">
    <property type="entry name" value="Flavi_NS5_thumb"/>
</dbReference>
<feature type="transmembrane region" description="Helical" evidence="34">
    <location>
        <begin position="1556"/>
        <end position="1584"/>
    </location>
</feature>
<evidence type="ECO:0000313" key="37">
    <source>
        <dbReference type="EMBL" id="ATY35190.1"/>
    </source>
</evidence>
<feature type="transmembrane region" description="Helical" evidence="34">
    <location>
        <begin position="806"/>
        <end position="830"/>
    </location>
</feature>
<dbReference type="PROSITE" id="PS50507">
    <property type="entry name" value="RDRP_SSRNA_POS"/>
    <property type="match status" value="1"/>
</dbReference>
<dbReference type="InterPro" id="IPR011998">
    <property type="entry name" value="Flavi_Glycoprot_E_cen/dimer"/>
</dbReference>
<evidence type="ECO:0000256" key="3">
    <source>
        <dbReference type="ARBA" id="ARBA00004291"/>
    </source>
</evidence>
<sequence length="3483" mass="391541">MSYRGIMRLAGTPFRVARRVTQGFGGTKRAIHHARQSAGRGLRHVQRGRGKIQQTFEILLKRAAVILRRIWNKPPQIPKNINGVRRLRKMITNLNSVQQAIKGPTKRKKKSSGTGTAGLLTLLMIFFATQVIPGGTSTSPTPSPTTPTDISPMVIACVRKDKTSSMDLLLVNEEGLFAKMDNTKDPELFIRNNQTYGIDLTECSTGFQPDTNYSSPELKYDEHDCALIRAGVLPTAADTCFGTTSLRQRHIHSTLYQDLSRKTRNRRDLSRDTIQKYEIHTNQPSEGWMKTLSTWETKVLSNTDITIALLALVMAYFKVPTVHLLLIILFSKVYLGVADSTSSTTEMSGKTLCSDPEEMSTMTGVAHTSVSLRMDYKHCYQIQPVGMDTITARMSYPYIDNALTGYKISWLDISSNSVSSDRCPGDGEPACPKSGPYSICARGYHDRGWTTGCFLFGQGPVCTCAELTLKHPIQVYTIDPTKMGARLTVSFGRTENQNYYNMDTNTGSFDITDKADSSSRVRVTCQLPHAELATKYLIKMAPNDGESYLVDRLAFESMKLPWSVWTTSIPTSLSKIEDGNVHDAETYITWRDTTLHYVRFSEAHNVESMVKNFLDKNGKIIIAEMAKGSGRASPGTKMPLDISPTDCSFMLNSLKIHTTSVKDCADTTNYAFKLIEGSRILTTHDGVVTFNLDMAVPSQCRLVVKGRSRSQVGSGYTSNYCTLFDQAHIVTSTKEVLKMHCPPGEHEIKLGNNKYQVNVPQMGITGWLSRWTTNVLEVKDRITIDGAVKRPVLDMFKNFFAKGAGFLGSLFGMTSTIMMAVTGGAIVWLGTLMTGNMKNLTVIIGLILMAPLVITEVEAEKYGCVADTDEWSMECGSIKDVMFDSSIKLYVPQLGDSYNIDLDLMDGLTILRMPNREQIQKAAKALGSVLHKVYTDEGEECVTDGTDHDVNDTTSWDQTSRKLKDDGKQGALITCHNSEKHCKNCREIFLEVNEVDDVDGWMYDTKELETTTSTPPVYYKGEERPESYLKDLTVDCRRAGKHYKCSAHGVTWFGTIHTDEEKEYCLTHKVEGTVTQIFGAKRRSWRSCGISCSSLCERVNTTTKGHIWPKRFGGPECNFNCWPITKKQNEEDEKKEMSAAENAYRGGIILRKEASERLLKRSLYKDRALTFNSTWCKQKKCNTTVIKANDGDEEIDEGFTPVDKEEEHDHDEDFISGKTSLATAMQENGHNQATIDAATGFYKMQRATGTKAVNQLINELVKASGGERTASNDNFINSPATLKSEMELLSYSPTRIEKALRSYKKGTEAKGTKQIRNLIRELLTDGEQPLTNGASELTTTATVVLGFSLASFAFEPATEAFEWLLKTFLTLTTLIFNHGFRVRPVGAKTQITIFATALLHHLTPLSMEPISQFGWYAVQTAIDSPTRFIISLLITLEVILIFMFPKPIYNMTRWYWSSYKKESIMQMVAGGAICLALAQAPKNLSYILFPVAALYILMRRGATVRTRHLTSQLLAPIDKDDDPPTGVGTITLKEGKLQYDMSSLHDHRVVTDSTRVFVVVLIAIFGLLDYRAGIAALILAFGYFKNAKADLFDTFNIAGPERVEKDTFSGPEGIYEVYNRTPLGDEHLGYGYNKNNIFHTMYHITKGLPLEFEDEVTTPYDYSDELDWITYGGPWAFAKREGRDLFVYLHREHRLRPLKISSEDDKVSLGTTRTIAFGDSGSPVLARDADGTLTPVSLAGHTVPLQDPTYEAMILPTPTTGMDLSKFQRKFDTRGPGWNPIVLRCGAGKTRHVLRRAVVRSTETGRNCLLLAPTRTVAGEMYEALKDLDVGIDITGKVERRNKRNLIMCHSTAVNRLLHHSLNIHNYKNIFVDEAHMQDPMTIALLGFLEERTRDTSNDIQVFPMTATWWDHYETETNFPVIDTKLNDEKMIVDAIKDSLSKNRRSITFVPTIKKAEELYTSVGEGERIILNRYTYRSEISKIKTDKDKPIAIFATNIAEVGLNANLDDVFDLQQQIVFKESVAGVITRETSGASKASTTQRRGRVGRVRSGTYQYLDQAATHNIMHDSDIIRKEAAIVLKMLGVDSESTRFCQLPQIPPISLSKKKGIMRLTNDNDNITIYLAHYVTDDSGIEVDWTTGVHPCSCNDCKTANNKFMIVDPRSHSYMMHKQNGEPLIKGDTRIYELRGSSTITGSILRYIKASANPTSRLMMSVFAVEVDWTWADPYVTSFNQGYIAIIKQLPIWIGVHLKIERVAAAILWLLIWKIITYIFGGRSNDSKVVINNGNMSSLPGLAILATGIALHFVDKFNSGHLPVALVSVGCIYILGVLYYSQRQVSYKTTASEAAFYLFAVFATLVGLFIYILRSHRDVFDDFTSPRKRYYHTEEDKKEHEPITEAPPLSISKGFTFFLGLVPLINLLAETMTQSKGLQNMNVNTLRHSLSGGAEVKPPVLITIFTVFAMFQGSSLTDCIVTLCLSVLYYLFYFGHSAHVNTKSAVTASPGNTTGDSLGFSNAPLKEDGVIKVFTGLVLLTDALLRQEMTVALALNAFFTLIPLFLSKGEEPSYAFYMILQAGLEQELLLVIGSVATALFCRSISRTRKTGGAVLSMSFNSVVGRHKNLEPGFQDYKTRMNGLSKNTFYNLRKHMVPIHDKGTVCSRGYHKMNELLRYHDLEISGKILELGCGSGGFTQRMVLEKKVDRIDAISWGPDKKDHNLFELFKKSTPGHGKVRYSVGEAFTNRDFENYDWVVMDIGEQSPDMARERTRDLWRLDWITKKVIPHAKVIMKILSPTDIDVLRAIPPGYKIVRLYHSWNSNFEMYMIPGDPSDNITRMNQLLKNLNIRLQQTLEGEHVELEAEQVKLPSVVEKIGTNLGREYEDWCLAERLEQLPALTQVERPKLDHFQYLASFFTEARKLPGTCSNPIIMTFWNGLTKLIPGAGGFTMTDTTHDGSYKMFQKKMDNPPSTDQTYIPELHRVFDKMSDFLFKRNKPRRLTREEIIQIVRNDAAVGNIHPDIIWPTALEALESESFWKVVEEETHLHSQGKCRYGIFNTMGKREKKDTDGERSGSRIICYLPLVERVIEMDVLGFLNKDHIAGPESLPCGVSGVSPYHYPDIFSKKAGLDPETGDMTKAVIQDDTAAWDTRVRKDVLHMERDFILKHTTDPYHANLIKTQYKIYGEPILTITRPFTVDRSVVDVLQGYGQRCSGTVVTYAMNTITNACVQTLRFWEAMDVDLEEVLNDMPHILNSMMISGDDMLFMVEPWLAKKLSSSLKVINSLGFPRKGLTTWQESPIITQFDKVYFCSHKFTIARVAGERRAFLDKDLFEIIGKTQLVLGGLHSPHEIAGHAKSVAIYMFVTFFHNRAVRKVALAILSALPDELVPMGNVANPFFLDHSWISNEDLITIFNNVHGTHARSYTDIGYTYKTLAKIRGDPLDHEERTTWNKDLKRKIESISTHYNSGITNGSFWHEQLRTNVSYHSLF</sequence>
<dbReference type="SUPFAM" id="SSF52540">
    <property type="entry name" value="P-loop containing nucleoside triphosphate hydrolases"/>
    <property type="match status" value="1"/>
</dbReference>
<dbReference type="InterPro" id="IPR009003">
    <property type="entry name" value="Peptidase_S1_PA"/>
</dbReference>
<dbReference type="GO" id="GO:0046983">
    <property type="term" value="F:protein dimerization activity"/>
    <property type="evidence" value="ECO:0007669"/>
    <property type="project" value="InterPro"/>
</dbReference>
<keyword evidence="6" id="KW-0696">RNA-directed RNA polymerase</keyword>
<dbReference type="GO" id="GO:0046718">
    <property type="term" value="P:symbiont entry into host cell"/>
    <property type="evidence" value="ECO:0007669"/>
    <property type="project" value="UniProtKB-KW"/>
</dbReference>
<feature type="transmembrane region" description="Helical" evidence="34">
    <location>
        <begin position="1486"/>
        <end position="1502"/>
    </location>
</feature>
<evidence type="ECO:0000256" key="7">
    <source>
        <dbReference type="ARBA" id="ARBA00022561"/>
    </source>
</evidence>
<evidence type="ECO:0000259" key="36">
    <source>
        <dbReference type="PROSITE" id="PS51192"/>
    </source>
</evidence>
<protein>
    <recommendedName>
        <fullName evidence="5">Genome polyprotein</fullName>
    </recommendedName>
</protein>
<dbReference type="GO" id="GO:0003724">
    <property type="term" value="F:RNA helicase activity"/>
    <property type="evidence" value="ECO:0007669"/>
    <property type="project" value="UniProtKB-EC"/>
</dbReference>
<evidence type="ECO:0000256" key="23">
    <source>
        <dbReference type="ARBA" id="ARBA00022884"/>
    </source>
</evidence>
<dbReference type="InterPro" id="IPR038055">
    <property type="entry name" value="Glycoprot_E_dimer_dom"/>
</dbReference>
<comment type="subcellular location">
    <subcellularLocation>
        <location evidence="2">Host endoplasmic reticulum membrane</location>
        <topology evidence="2">Multi-pass membrane protein</topology>
    </subcellularLocation>
    <subcellularLocation>
        <location evidence="3">Host endoplasmic reticulum membrane</location>
        <topology evidence="3">Peripheral membrane protein</topology>
    </subcellularLocation>
    <subcellularLocation>
        <location evidence="1">Host nucleus</location>
    </subcellularLocation>
    <subcellularLocation>
        <location evidence="4">Virion membrane</location>
        <topology evidence="4">Multi-pass membrane protein</topology>
    </subcellularLocation>
</comment>
<dbReference type="CDD" id="cd20761">
    <property type="entry name" value="capping_2-OMTase_Flaviviridae"/>
    <property type="match status" value="1"/>
</dbReference>
<evidence type="ECO:0000256" key="8">
    <source>
        <dbReference type="ARBA" id="ARBA00022562"/>
    </source>
</evidence>
<evidence type="ECO:0000256" key="9">
    <source>
        <dbReference type="ARBA" id="ARBA00022581"/>
    </source>
</evidence>
<keyword evidence="8" id="KW-1048">Host nucleus</keyword>
<dbReference type="Pfam" id="PF00869">
    <property type="entry name" value="Flavi_glycoprot"/>
    <property type="match status" value="1"/>
</dbReference>
<comment type="catalytic activity">
    <reaction evidence="33">
        <text>ATP + H2O = ADP + phosphate + H(+)</text>
        <dbReference type="Rhea" id="RHEA:13065"/>
        <dbReference type="ChEBI" id="CHEBI:15377"/>
        <dbReference type="ChEBI" id="CHEBI:15378"/>
        <dbReference type="ChEBI" id="CHEBI:30616"/>
        <dbReference type="ChEBI" id="CHEBI:43474"/>
        <dbReference type="ChEBI" id="CHEBI:456216"/>
        <dbReference type="EC" id="3.6.4.13"/>
    </reaction>
</comment>
<dbReference type="Gene3D" id="2.60.98.10">
    <property type="entry name" value="Tick-borne Encephalitis virus Glycoprotein, domain 1"/>
    <property type="match status" value="1"/>
</dbReference>
<dbReference type="Gene3D" id="3.30.67.10">
    <property type="entry name" value="Viral Envelope Glycoprotein, domain 2"/>
    <property type="match status" value="1"/>
</dbReference>
<keyword evidence="28" id="KW-0325">Glycoprotein</keyword>
<dbReference type="InterPro" id="IPR007094">
    <property type="entry name" value="RNA-dir_pol_PSvirus"/>
</dbReference>
<keyword evidence="21" id="KW-0946">Virion</keyword>
<dbReference type="PANTHER" id="PTHR18934">
    <property type="entry name" value="ATP-DEPENDENT RNA HELICASE"/>
    <property type="match status" value="1"/>
</dbReference>
<accession>A0A2H4QUF3</accession>
<dbReference type="GO" id="GO:0042025">
    <property type="term" value="C:host cell nucleus"/>
    <property type="evidence" value="ECO:0007669"/>
    <property type="project" value="UniProtKB-SubCell"/>
</dbReference>
<comment type="catalytic activity">
    <reaction evidence="32">
        <text>a ribonucleoside 5'-triphosphate + H2O = a ribonucleoside 5'-diphosphate + phosphate + H(+)</text>
        <dbReference type="Rhea" id="RHEA:23680"/>
        <dbReference type="ChEBI" id="CHEBI:15377"/>
        <dbReference type="ChEBI" id="CHEBI:15378"/>
        <dbReference type="ChEBI" id="CHEBI:43474"/>
        <dbReference type="ChEBI" id="CHEBI:57930"/>
        <dbReference type="ChEBI" id="CHEBI:61557"/>
        <dbReference type="EC" id="3.6.1.15"/>
    </reaction>
</comment>
<keyword evidence="12" id="KW-0808">Transferase</keyword>
<evidence type="ECO:0000256" key="2">
    <source>
        <dbReference type="ARBA" id="ARBA00004153"/>
    </source>
</evidence>
<evidence type="ECO:0000256" key="22">
    <source>
        <dbReference type="ARBA" id="ARBA00022870"/>
    </source>
</evidence>
<evidence type="ECO:0000256" key="11">
    <source>
        <dbReference type="ARBA" id="ARBA00022664"/>
    </source>
</evidence>
<dbReference type="InterPro" id="IPR043502">
    <property type="entry name" value="DNA/RNA_pol_sf"/>
</dbReference>
<dbReference type="GO" id="GO:0004483">
    <property type="term" value="F:methyltransferase cap1 activity"/>
    <property type="evidence" value="ECO:0007669"/>
    <property type="project" value="InterPro"/>
</dbReference>
<dbReference type="SUPFAM" id="SSF56983">
    <property type="entry name" value="Viral glycoprotein, central and dimerisation domains"/>
    <property type="match status" value="1"/>
</dbReference>
<keyword evidence="25 34" id="KW-1133">Transmembrane helix</keyword>
<dbReference type="PANTHER" id="PTHR18934:SF99">
    <property type="entry name" value="ATP-DEPENDENT RNA HELICASE DHX37-RELATED"/>
    <property type="match status" value="1"/>
</dbReference>
<keyword evidence="24" id="KW-0693">Viral RNA replication</keyword>
<keyword evidence="14" id="KW-0548">Nucleotidyltransferase</keyword>
<keyword evidence="10" id="KW-1090">Inhibition of host innate immune response by virus</keyword>
<keyword evidence="29" id="KW-1038">Host endoplasmic reticulum</keyword>
<evidence type="ECO:0000256" key="18">
    <source>
        <dbReference type="ARBA" id="ARBA00022804"/>
    </source>
</evidence>
<dbReference type="GO" id="GO:0039694">
    <property type="term" value="P:viral RNA genome replication"/>
    <property type="evidence" value="ECO:0007669"/>
    <property type="project" value="InterPro"/>
</dbReference>
<keyword evidence="26" id="KW-0506">mRNA capping</keyword>
<keyword evidence="22" id="KW-1043">Host membrane</keyword>
<dbReference type="GO" id="GO:0004482">
    <property type="term" value="F:mRNA 5'-cap (guanine-N7-)-methyltransferase activity"/>
    <property type="evidence" value="ECO:0007669"/>
    <property type="project" value="InterPro"/>
</dbReference>
<evidence type="ECO:0000256" key="32">
    <source>
        <dbReference type="ARBA" id="ARBA00047631"/>
    </source>
</evidence>
<dbReference type="GO" id="GO:0003968">
    <property type="term" value="F:RNA-directed RNA polymerase activity"/>
    <property type="evidence" value="ECO:0007669"/>
    <property type="project" value="UniProtKB-KW"/>
</dbReference>
<keyword evidence="20" id="KW-0067">ATP-binding</keyword>
<keyword evidence="9" id="KW-0945">Host-virus interaction</keyword>
<evidence type="ECO:0000256" key="12">
    <source>
        <dbReference type="ARBA" id="ARBA00022679"/>
    </source>
</evidence>
<dbReference type="Gene3D" id="1.10.260.90">
    <property type="match status" value="1"/>
</dbReference>